<comment type="similarity">
    <text evidence="2">Belongs to the tryptophan 2-monooxygenase family.</text>
</comment>
<dbReference type="RefSeq" id="WP_123565308.1">
    <property type="nucleotide sequence ID" value="NZ_MOAM01000013.1"/>
</dbReference>
<keyword evidence="9" id="KW-1185">Reference proteome</keyword>
<reference evidence="8 9" key="1">
    <citation type="submission" date="2016-10" db="EMBL/GenBank/DDBJ databases">
        <title>Comparative genome analysis of multiple Pseudomonas spp. focuses on biocontrol and plant growth promoting traits.</title>
        <authorList>
            <person name="Tao X.-Y."/>
            <person name="Taylor C.G."/>
        </authorList>
    </citation>
    <scope>NUCLEOTIDE SEQUENCE [LARGE SCALE GENOMIC DNA]</scope>
    <source>
        <strain evidence="8 9">15D11</strain>
    </source>
</reference>
<dbReference type="SUPFAM" id="SSF54373">
    <property type="entry name" value="FAD-linked reductases, C-terminal domain"/>
    <property type="match status" value="1"/>
</dbReference>
<dbReference type="Gene3D" id="3.50.50.60">
    <property type="entry name" value="FAD/NAD(P)-binding domain"/>
    <property type="match status" value="1"/>
</dbReference>
<dbReference type="GO" id="GO:0001716">
    <property type="term" value="F:L-amino-acid oxidase activity"/>
    <property type="evidence" value="ECO:0007669"/>
    <property type="project" value="TreeGrafter"/>
</dbReference>
<comment type="catalytic activity">
    <reaction evidence="6">
        <text>L-tryptophan + O2 = indole-3-acetamide + CO2 + H2O</text>
        <dbReference type="Rhea" id="RHEA:16165"/>
        <dbReference type="ChEBI" id="CHEBI:15377"/>
        <dbReference type="ChEBI" id="CHEBI:15379"/>
        <dbReference type="ChEBI" id="CHEBI:16031"/>
        <dbReference type="ChEBI" id="CHEBI:16526"/>
        <dbReference type="ChEBI" id="CHEBI:57912"/>
        <dbReference type="EC" id="1.13.12.3"/>
    </reaction>
</comment>
<dbReference type="GO" id="GO:0009063">
    <property type="term" value="P:amino acid catabolic process"/>
    <property type="evidence" value="ECO:0007669"/>
    <property type="project" value="TreeGrafter"/>
</dbReference>
<dbReference type="SUPFAM" id="SSF51905">
    <property type="entry name" value="FAD/NAD(P)-binding domain"/>
    <property type="match status" value="1"/>
</dbReference>
<accession>A0A423DVA7</accession>
<evidence type="ECO:0000256" key="1">
    <source>
        <dbReference type="ARBA" id="ARBA00004814"/>
    </source>
</evidence>
<dbReference type="EMBL" id="MOAM01000013">
    <property type="protein sequence ID" value="ROL76026.1"/>
    <property type="molecule type" value="Genomic_DNA"/>
</dbReference>
<gene>
    <name evidence="8" type="ORF">BHU25_07425</name>
</gene>
<evidence type="ECO:0000256" key="5">
    <source>
        <dbReference type="ARBA" id="ARBA00023070"/>
    </source>
</evidence>
<protein>
    <recommendedName>
        <fullName evidence="4">Tryptophan 2-monooxygenase</fullName>
        <ecNumber evidence="3">1.13.12.3</ecNumber>
    </recommendedName>
</protein>
<dbReference type="InterPro" id="IPR050281">
    <property type="entry name" value="Flavin_monoamine_oxidase"/>
</dbReference>
<organism evidence="8 9">
    <name type="scientific">Pseudomonas vranovensis</name>
    <dbReference type="NCBI Taxonomy" id="321661"/>
    <lineage>
        <taxon>Bacteria</taxon>
        <taxon>Pseudomonadati</taxon>
        <taxon>Pseudomonadota</taxon>
        <taxon>Gammaproteobacteria</taxon>
        <taxon>Pseudomonadales</taxon>
        <taxon>Pseudomonadaceae</taxon>
        <taxon>Pseudomonas</taxon>
    </lineage>
</organism>
<evidence type="ECO:0000313" key="9">
    <source>
        <dbReference type="Proteomes" id="UP000285286"/>
    </source>
</evidence>
<dbReference type="InterPro" id="IPR036188">
    <property type="entry name" value="FAD/NAD-bd_sf"/>
</dbReference>
<name>A0A423DVA7_9PSED</name>
<dbReference type="PANTHER" id="PTHR10742">
    <property type="entry name" value="FLAVIN MONOAMINE OXIDASE"/>
    <property type="match status" value="1"/>
</dbReference>
<dbReference type="Pfam" id="PF01593">
    <property type="entry name" value="Amino_oxidase"/>
    <property type="match status" value="1"/>
</dbReference>
<evidence type="ECO:0000256" key="4">
    <source>
        <dbReference type="ARBA" id="ARBA00017871"/>
    </source>
</evidence>
<evidence type="ECO:0000259" key="7">
    <source>
        <dbReference type="Pfam" id="PF01593"/>
    </source>
</evidence>
<dbReference type="AlphaFoldDB" id="A0A423DVA7"/>
<evidence type="ECO:0000256" key="3">
    <source>
        <dbReference type="ARBA" id="ARBA00012535"/>
    </source>
</evidence>
<dbReference type="InterPro" id="IPR002937">
    <property type="entry name" value="Amino_oxidase"/>
</dbReference>
<dbReference type="GO" id="GO:0050361">
    <property type="term" value="F:tryptophan 2-monooxygenase activity"/>
    <property type="evidence" value="ECO:0007669"/>
    <property type="project" value="UniProtKB-EC"/>
</dbReference>
<proteinExistence type="inferred from homology"/>
<dbReference type="Gene3D" id="1.10.405.40">
    <property type="match status" value="1"/>
</dbReference>
<dbReference type="GO" id="GO:0009851">
    <property type="term" value="P:auxin biosynthetic process"/>
    <property type="evidence" value="ECO:0007669"/>
    <property type="project" value="UniProtKB-KW"/>
</dbReference>
<comment type="pathway">
    <text evidence="1">Plant hormone metabolism; auxin biosynthesis.</text>
</comment>
<dbReference type="PANTHER" id="PTHR10742:SF342">
    <property type="entry name" value="AMINE OXIDASE"/>
    <property type="match status" value="1"/>
</dbReference>
<dbReference type="Proteomes" id="UP000285286">
    <property type="component" value="Unassembled WGS sequence"/>
</dbReference>
<evidence type="ECO:0000313" key="8">
    <source>
        <dbReference type="EMBL" id="ROL76026.1"/>
    </source>
</evidence>
<sequence>MSSIPSRILSAKRVLDNQVRALIPDFPFDYGQYLADKGPAPLGRIQPQHHGQQVLVVGAGVAGLVAAYEAMRMGLHPVLVEASGRIGGRLYSTAVNDSVPFERGAMRFPLSGQALMHYFSKVRMRDNTEDFPNPGSAAAVSTVVDYADEKYYYEVGNDNFPRPPAFENIEIKFFDEFLEQAPIHFKEMEQAMSAGTIDQAKIKLLWNAILREGWDNLSFHAAMVEQARWPADEINLFGQIGFGTGGWNTDFPNCFLEVLRVLYTGLDINHLLMRDGADQLPLRLWQQPAAAFGDDSVFWPQNMTVEELASAFPGNPLRQEVRQIKRLAADEGGGFEVLCHDLQSGRDQRLRYASVVYTPHVRILDKFRYMNGVEGLEASRSLLTQQQWEAVMYTHYMQSAKVFAATREPFWTQRGQDGKQLMSITLSDRLTRGTYLVDYSRNPGAYKGSGIFLSYTWNDDSLKFLGDRQDGLPQHGQLCTALLDQVYPGLDLASHFPATDPFVEINWENEPFYLGAFKMNLPGQYEYQRLLFSQFKEGSDGSAVDGFILAGDDVSWTGGWAEGAVTTALNAVDKLATRYNNGFSPEGGPIAQWDPLKPAALADLQIKR</sequence>
<dbReference type="Gene3D" id="3.90.660.10">
    <property type="match status" value="1"/>
</dbReference>
<comment type="caution">
    <text evidence="8">The sequence shown here is derived from an EMBL/GenBank/DDBJ whole genome shotgun (WGS) entry which is preliminary data.</text>
</comment>
<keyword evidence="5" id="KW-0073">Auxin biosynthesis</keyword>
<dbReference type="EC" id="1.13.12.3" evidence="3"/>
<feature type="domain" description="Amine oxidase" evidence="7">
    <location>
        <begin position="61"/>
        <end position="574"/>
    </location>
</feature>
<evidence type="ECO:0000256" key="6">
    <source>
        <dbReference type="ARBA" id="ARBA00047321"/>
    </source>
</evidence>
<evidence type="ECO:0000256" key="2">
    <source>
        <dbReference type="ARBA" id="ARBA00005833"/>
    </source>
</evidence>